<proteinExistence type="predicted"/>
<sequence length="829" mass="94888">MFTRKFFRRLLTSTLVILTLNLFRPLVQLHWIKVQNDVRNSNLNNLEQLCKIPKLSPQILLQNNILPAPKCYNSTALLFRIDSNFNLIRSAPDLIHWNSSVWNSSKCFYKHLFRIPNKPDFNYLEGTPVIEIKNETTPLPSNIDHLRVWCNYITSQEMFYEDYLSAVQLKPEVEDELIPKNGGAEKYSLMILGQDSMSRMNFIRTMPKVQDFLLNTLGAVEFQGLNAIGSTTLWNIFPLISGLSKEHFQSVCNGAAAYLQSCPFVWKLFEEQGYRTAFTEDYSNSAGTILPVVDGRHAFLRQPFHYDFRSVNRKHRLISSEEFCFVSRLSISVLLEHMIGVATRLHDKPYWAFMWAQSLSHFDNTLSTYAETSMLSSLKYLHRNQLLNNTILILLSDHGSWWRDFKNSQEQAFMEQRLPLLYIVLPKKFQDKYSLATKNLRENSHRLVTLFDVHETMKDLLNLKGLSNMNLRVRQKEEFYSTSRNLSLFLPVNPNRTCAMAGISLINCACVPRYSTSVSDPGVVSAASSVLKKINGKIRNYPQCSKLSLVNITNVYVTAARKPLDSDEYGLRDLFKINGYNRDVLTKTRGEYFELIIETTPGAGMFYASVGVDGRQGGTRIEDIVRVSLYGHDADCMPAMDLKPGNTYADMQNNYGQIIGNNNSIGSNNIQINNQRSANCSDVPEPTSSSNTAQEIDPFPDIYKPATPKGILLATKLSNIVKFIDRKNHVKGNPLKEAYRSNIANLYEYTNLPDNLVTLLRDMGIIDEGSARKIIRAKETEREYCCMQIYDHLFNRGNVNYLLYFWENTNNAGLIERSITWLDLKYSGV</sequence>
<dbReference type="CDD" id="cd16021">
    <property type="entry name" value="ALP_like"/>
    <property type="match status" value="1"/>
</dbReference>
<feature type="compositionally biased region" description="Polar residues" evidence="1">
    <location>
        <begin position="677"/>
        <end position="694"/>
    </location>
</feature>
<organism evidence="2 3">
    <name type="scientific">Allacma fusca</name>
    <dbReference type="NCBI Taxonomy" id="39272"/>
    <lineage>
        <taxon>Eukaryota</taxon>
        <taxon>Metazoa</taxon>
        <taxon>Ecdysozoa</taxon>
        <taxon>Arthropoda</taxon>
        <taxon>Hexapoda</taxon>
        <taxon>Collembola</taxon>
        <taxon>Symphypleona</taxon>
        <taxon>Sminthuridae</taxon>
        <taxon>Allacma</taxon>
    </lineage>
</organism>
<dbReference type="Proteomes" id="UP000708208">
    <property type="component" value="Unassembled WGS sequence"/>
</dbReference>
<dbReference type="InterPro" id="IPR004245">
    <property type="entry name" value="DUF229"/>
</dbReference>
<dbReference type="OrthoDB" id="413313at2759"/>
<evidence type="ECO:0000313" key="2">
    <source>
        <dbReference type="EMBL" id="CAG7667844.1"/>
    </source>
</evidence>
<dbReference type="GO" id="GO:0005615">
    <property type="term" value="C:extracellular space"/>
    <property type="evidence" value="ECO:0007669"/>
    <property type="project" value="TreeGrafter"/>
</dbReference>
<reference evidence="2" key="1">
    <citation type="submission" date="2021-06" db="EMBL/GenBank/DDBJ databases">
        <authorList>
            <person name="Hodson N. C."/>
            <person name="Mongue J. A."/>
            <person name="Jaron S. K."/>
        </authorList>
    </citation>
    <scope>NUCLEOTIDE SEQUENCE</scope>
</reference>
<comment type="caution">
    <text evidence="2">The sequence shown here is derived from an EMBL/GenBank/DDBJ whole genome shotgun (WGS) entry which is preliminary data.</text>
</comment>
<evidence type="ECO:0000313" key="3">
    <source>
        <dbReference type="Proteomes" id="UP000708208"/>
    </source>
</evidence>
<dbReference type="PANTHER" id="PTHR10974">
    <property type="entry name" value="FI08016P-RELATED"/>
    <property type="match status" value="1"/>
</dbReference>
<dbReference type="EMBL" id="CAJVCH010010713">
    <property type="protein sequence ID" value="CAG7667844.1"/>
    <property type="molecule type" value="Genomic_DNA"/>
</dbReference>
<accession>A0A8J2J4Q9</accession>
<dbReference type="Pfam" id="PF02995">
    <property type="entry name" value="DUF229"/>
    <property type="match status" value="1"/>
</dbReference>
<dbReference type="AlphaFoldDB" id="A0A8J2J4Q9"/>
<feature type="region of interest" description="Disordered" evidence="1">
    <location>
        <begin position="677"/>
        <end position="700"/>
    </location>
</feature>
<gene>
    <name evidence="2" type="ORF">AFUS01_LOCUS1879</name>
</gene>
<evidence type="ECO:0000256" key="1">
    <source>
        <dbReference type="SAM" id="MobiDB-lite"/>
    </source>
</evidence>
<dbReference type="FunFam" id="3.40.720.10:FF:000017">
    <property type="entry name" value="Predicted protein"/>
    <property type="match status" value="1"/>
</dbReference>
<protein>
    <submittedName>
        <fullName evidence="2">Uncharacterized protein</fullName>
    </submittedName>
</protein>
<dbReference type="PANTHER" id="PTHR10974:SF1">
    <property type="entry name" value="FI08016P-RELATED"/>
    <property type="match status" value="1"/>
</dbReference>
<name>A0A8J2J4Q9_9HEXA</name>
<keyword evidence="3" id="KW-1185">Reference proteome</keyword>